<comment type="caution">
    <text evidence="3">The sequence shown here is derived from an EMBL/GenBank/DDBJ whole genome shotgun (WGS) entry which is preliminary data.</text>
</comment>
<organism evidence="3 4">
    <name type="scientific">Caenorhabditis bovis</name>
    <dbReference type="NCBI Taxonomy" id="2654633"/>
    <lineage>
        <taxon>Eukaryota</taxon>
        <taxon>Metazoa</taxon>
        <taxon>Ecdysozoa</taxon>
        <taxon>Nematoda</taxon>
        <taxon>Chromadorea</taxon>
        <taxon>Rhabditida</taxon>
        <taxon>Rhabditina</taxon>
        <taxon>Rhabditomorpha</taxon>
        <taxon>Rhabditoidea</taxon>
        <taxon>Rhabditidae</taxon>
        <taxon>Peloderinae</taxon>
        <taxon>Caenorhabditis</taxon>
    </lineage>
</organism>
<gene>
    <name evidence="3" type="ORF">CBOVIS_LOCUS3289</name>
</gene>
<feature type="signal peptide" evidence="2">
    <location>
        <begin position="1"/>
        <end position="16"/>
    </location>
</feature>
<dbReference type="EMBL" id="CADEPM010000002">
    <property type="protein sequence ID" value="CAB3400325.1"/>
    <property type="molecule type" value="Genomic_DNA"/>
</dbReference>
<feature type="region of interest" description="Disordered" evidence="1">
    <location>
        <begin position="28"/>
        <end position="65"/>
    </location>
</feature>
<feature type="chain" id="PRO_5035747758" description="Secreted protein" evidence="2">
    <location>
        <begin position="17"/>
        <end position="110"/>
    </location>
</feature>
<evidence type="ECO:0000256" key="1">
    <source>
        <dbReference type="SAM" id="MobiDB-lite"/>
    </source>
</evidence>
<dbReference type="AlphaFoldDB" id="A0A8S1E920"/>
<reference evidence="3 4" key="1">
    <citation type="submission" date="2020-04" db="EMBL/GenBank/DDBJ databases">
        <authorList>
            <person name="Laetsch R D."/>
            <person name="Stevens L."/>
            <person name="Kumar S."/>
            <person name="Blaxter L. M."/>
        </authorList>
    </citation>
    <scope>NUCLEOTIDE SEQUENCE [LARGE SCALE GENOMIC DNA]</scope>
</reference>
<evidence type="ECO:0000256" key="2">
    <source>
        <dbReference type="SAM" id="SignalP"/>
    </source>
</evidence>
<dbReference type="Proteomes" id="UP000494206">
    <property type="component" value="Unassembled WGS sequence"/>
</dbReference>
<proteinExistence type="predicted"/>
<accession>A0A8S1E920</accession>
<name>A0A8S1E920_9PELO</name>
<dbReference type="OrthoDB" id="5869120at2759"/>
<sequence>MHSALILALFFSAVQASIFDSISGIVSNNAPEQSDPARESKPMEETSLALLQNDPTDDQSSIDFSEGQSSGVVIRAKRYYGCGCCCGCGTMAPAPTAMPCCGCGCGCGYG</sequence>
<keyword evidence="2" id="KW-0732">Signal</keyword>
<protein>
    <recommendedName>
        <fullName evidence="5">Secreted protein</fullName>
    </recommendedName>
</protein>
<keyword evidence="4" id="KW-1185">Reference proteome</keyword>
<evidence type="ECO:0000313" key="3">
    <source>
        <dbReference type="EMBL" id="CAB3400325.1"/>
    </source>
</evidence>
<feature type="compositionally biased region" description="Basic and acidic residues" evidence="1">
    <location>
        <begin position="35"/>
        <end position="44"/>
    </location>
</feature>
<feature type="compositionally biased region" description="Polar residues" evidence="1">
    <location>
        <begin position="49"/>
        <end position="65"/>
    </location>
</feature>
<evidence type="ECO:0000313" key="4">
    <source>
        <dbReference type="Proteomes" id="UP000494206"/>
    </source>
</evidence>
<evidence type="ECO:0008006" key="5">
    <source>
        <dbReference type="Google" id="ProtNLM"/>
    </source>
</evidence>